<sequence length="139" mass="15205">MDKLKPTADVSARSRSVLVLHGLHETSSTEVRNEEVTTTPNARPLYDSQLLGASSIPMSTNDQHEVLIHSDAGHIETVSIQVEGSLTKGSCSTMPSECLESDQVEEIAQSEVCVRQEETSDNCNNTIRSNNNVHPMITR</sequence>
<reference evidence="1 2" key="1">
    <citation type="journal article" date="2024" name="G3 (Bethesda)">
        <title>Genome assembly of Hibiscus sabdariffa L. provides insights into metabolisms of medicinal natural products.</title>
        <authorList>
            <person name="Kim T."/>
        </authorList>
    </citation>
    <scope>NUCLEOTIDE SEQUENCE [LARGE SCALE GENOMIC DNA]</scope>
    <source>
        <strain evidence="1">TK-2024</strain>
        <tissue evidence="1">Old leaves</tissue>
    </source>
</reference>
<keyword evidence="2" id="KW-1185">Reference proteome</keyword>
<evidence type="ECO:0000313" key="2">
    <source>
        <dbReference type="Proteomes" id="UP001472677"/>
    </source>
</evidence>
<organism evidence="1 2">
    <name type="scientific">Hibiscus sabdariffa</name>
    <name type="common">roselle</name>
    <dbReference type="NCBI Taxonomy" id="183260"/>
    <lineage>
        <taxon>Eukaryota</taxon>
        <taxon>Viridiplantae</taxon>
        <taxon>Streptophyta</taxon>
        <taxon>Embryophyta</taxon>
        <taxon>Tracheophyta</taxon>
        <taxon>Spermatophyta</taxon>
        <taxon>Magnoliopsida</taxon>
        <taxon>eudicotyledons</taxon>
        <taxon>Gunneridae</taxon>
        <taxon>Pentapetalae</taxon>
        <taxon>rosids</taxon>
        <taxon>malvids</taxon>
        <taxon>Malvales</taxon>
        <taxon>Malvaceae</taxon>
        <taxon>Malvoideae</taxon>
        <taxon>Hibiscus</taxon>
    </lineage>
</organism>
<proteinExistence type="predicted"/>
<protein>
    <submittedName>
        <fullName evidence="1">Uncharacterized protein</fullName>
    </submittedName>
</protein>
<dbReference type="Proteomes" id="UP001472677">
    <property type="component" value="Unassembled WGS sequence"/>
</dbReference>
<name>A0ABR2FPI0_9ROSI</name>
<evidence type="ECO:0000313" key="1">
    <source>
        <dbReference type="EMBL" id="KAK8584026.1"/>
    </source>
</evidence>
<gene>
    <name evidence="1" type="ORF">V6N12_068277</name>
</gene>
<comment type="caution">
    <text evidence="1">The sequence shown here is derived from an EMBL/GenBank/DDBJ whole genome shotgun (WGS) entry which is preliminary data.</text>
</comment>
<accession>A0ABR2FPI0</accession>
<dbReference type="EMBL" id="JBBPBM010000005">
    <property type="protein sequence ID" value="KAK8584026.1"/>
    <property type="molecule type" value="Genomic_DNA"/>
</dbReference>